<gene>
    <name evidence="2" type="ORF">OM075_12230</name>
</gene>
<organism evidence="2 3">
    <name type="scientific">Plebeiibacterium sediminum</name>
    <dbReference type="NCBI Taxonomy" id="2992112"/>
    <lineage>
        <taxon>Bacteria</taxon>
        <taxon>Pseudomonadati</taxon>
        <taxon>Bacteroidota</taxon>
        <taxon>Bacteroidia</taxon>
        <taxon>Marinilabiliales</taxon>
        <taxon>Marinilabiliaceae</taxon>
        <taxon>Plebeiibacterium</taxon>
    </lineage>
</organism>
<keyword evidence="1" id="KW-0472">Membrane</keyword>
<dbReference type="EMBL" id="JAPDPJ010000026">
    <property type="protein sequence ID" value="MCW3787240.1"/>
    <property type="molecule type" value="Genomic_DNA"/>
</dbReference>
<protein>
    <submittedName>
        <fullName evidence="2">DUF4249 domain-containing protein</fullName>
    </submittedName>
</protein>
<keyword evidence="1" id="KW-0812">Transmembrane</keyword>
<feature type="transmembrane region" description="Helical" evidence="1">
    <location>
        <begin position="20"/>
        <end position="40"/>
    </location>
</feature>
<reference evidence="2" key="1">
    <citation type="submission" date="2022-10" db="EMBL/GenBank/DDBJ databases">
        <authorList>
            <person name="Yu W.X."/>
        </authorList>
    </citation>
    <scope>NUCLEOTIDE SEQUENCE</scope>
    <source>
        <strain evidence="2">AAT</strain>
    </source>
</reference>
<name>A0AAE3M5Z6_9BACT</name>
<dbReference type="AlphaFoldDB" id="A0AAE3M5Z6"/>
<proteinExistence type="predicted"/>
<keyword evidence="1" id="KW-1133">Transmembrane helix</keyword>
<accession>A0AAE3M5Z6</accession>
<evidence type="ECO:0000313" key="3">
    <source>
        <dbReference type="Proteomes" id="UP001209229"/>
    </source>
</evidence>
<sequence>MRNQEHIKAIQAKIFSSKRVICYALMFLCVMCFFSCEKSIDYQIENQKSRVVVYAFPMPDSTFQIHVSNTTDILSQKEFEEIDHVAIQYRVNSESLITTNYPKGEEWYSIGDANLQSKDTVNLQLNVNDSVVVAAQTIIPEPIQILMVDTLRVLEYNEDDVEEEMLKCDLSIFDPAGVNNFYQIRVDSYTITEENGIENRTIETVDILEKDKVFISQDYEATLLAEIDYQSSFDDYLINGQYYAISFSIPNRYILNAGIEEKRVLHFYLYSLSPEYYKYIRSVSEQEAFREDPFYEQSNVYTNITNGLGVVAGLAMDVDSLTIFDNLK</sequence>
<dbReference type="Pfam" id="PF14054">
    <property type="entry name" value="DUF4249"/>
    <property type="match status" value="1"/>
</dbReference>
<dbReference type="InterPro" id="IPR025345">
    <property type="entry name" value="DUF4249"/>
</dbReference>
<dbReference type="Proteomes" id="UP001209229">
    <property type="component" value="Unassembled WGS sequence"/>
</dbReference>
<dbReference type="RefSeq" id="WP_301190805.1">
    <property type="nucleotide sequence ID" value="NZ_JAPDPJ010000026.1"/>
</dbReference>
<evidence type="ECO:0000313" key="2">
    <source>
        <dbReference type="EMBL" id="MCW3787240.1"/>
    </source>
</evidence>
<evidence type="ECO:0000256" key="1">
    <source>
        <dbReference type="SAM" id="Phobius"/>
    </source>
</evidence>
<keyword evidence="3" id="KW-1185">Reference proteome</keyword>
<comment type="caution">
    <text evidence="2">The sequence shown here is derived from an EMBL/GenBank/DDBJ whole genome shotgun (WGS) entry which is preliminary data.</text>
</comment>